<dbReference type="AlphaFoldDB" id="A0A3L7ZR49"/>
<name>A0A3L7ZR49_PARDI</name>
<feature type="signal peptide" evidence="1">
    <location>
        <begin position="1"/>
        <end position="21"/>
    </location>
</feature>
<dbReference type="OrthoDB" id="1050035at2"/>
<comment type="caution">
    <text evidence="2">The sequence shown here is derived from an EMBL/GenBank/DDBJ whole genome shotgun (WGS) entry which is preliminary data.</text>
</comment>
<evidence type="ECO:0000313" key="4">
    <source>
        <dbReference type="Proteomes" id="UP000278164"/>
    </source>
</evidence>
<accession>A0A3L7ZR49</accession>
<organism evidence="2 4">
    <name type="scientific">Parabacteroides distasonis</name>
    <dbReference type="NCBI Taxonomy" id="823"/>
    <lineage>
        <taxon>Bacteria</taxon>
        <taxon>Pseudomonadati</taxon>
        <taxon>Bacteroidota</taxon>
        <taxon>Bacteroidia</taxon>
        <taxon>Bacteroidales</taxon>
        <taxon>Tannerellaceae</taxon>
        <taxon>Parabacteroides</taxon>
    </lineage>
</organism>
<sequence length="77" mass="8491">MKKKILKFTALIGLIIFALCADMSADNTDDSACPDDGGVVITCGRYEGACWALDWISPIIYIHCYFSGMQKDHCIPD</sequence>
<feature type="chain" id="PRO_5036339353" description="Lipoprotein" evidence="1">
    <location>
        <begin position="22"/>
        <end position="77"/>
    </location>
</feature>
<reference evidence="3 5" key="2">
    <citation type="submission" date="2019-04" db="EMBL/GenBank/DDBJ databases">
        <title>Microbes associate with the intestines of laboratory mice.</title>
        <authorList>
            <person name="Navarre W."/>
            <person name="Wong E."/>
            <person name="Huang K."/>
            <person name="Tropini C."/>
            <person name="Ng K."/>
            <person name="Yu B."/>
        </authorList>
    </citation>
    <scope>NUCLEOTIDE SEQUENCE [LARGE SCALE GENOMIC DNA]</scope>
    <source>
        <strain evidence="3 5">NM39_I3</strain>
    </source>
</reference>
<evidence type="ECO:0000256" key="1">
    <source>
        <dbReference type="SAM" id="SignalP"/>
    </source>
</evidence>
<dbReference type="RefSeq" id="WP_121735500.1">
    <property type="nucleotide sequence ID" value="NZ_QXXG01000005.1"/>
</dbReference>
<protein>
    <recommendedName>
        <fullName evidence="6">Lipoprotein</fullName>
    </recommendedName>
</protein>
<dbReference type="Proteomes" id="UP000278164">
    <property type="component" value="Unassembled WGS sequence"/>
</dbReference>
<evidence type="ECO:0000313" key="3">
    <source>
        <dbReference type="EMBL" id="TGY57644.1"/>
    </source>
</evidence>
<evidence type="ECO:0000313" key="5">
    <source>
        <dbReference type="Proteomes" id="UP000310032"/>
    </source>
</evidence>
<reference evidence="2 4" key="1">
    <citation type="submission" date="2018-09" db="EMBL/GenBank/DDBJ databases">
        <title>Murine metabolic-syndrome-specific gut microbial biobank.</title>
        <authorList>
            <person name="Liu C."/>
        </authorList>
    </citation>
    <scope>NUCLEOTIDE SEQUENCE [LARGE SCALE GENOMIC DNA]</scope>
    <source>
        <strain evidence="2 4">8-P5</strain>
    </source>
</reference>
<dbReference type="Proteomes" id="UP000310032">
    <property type="component" value="Unassembled WGS sequence"/>
</dbReference>
<evidence type="ECO:0000313" key="2">
    <source>
        <dbReference type="EMBL" id="RLT74276.1"/>
    </source>
</evidence>
<dbReference type="EMBL" id="RAYI01000009">
    <property type="protein sequence ID" value="RLT74276.1"/>
    <property type="molecule type" value="Genomic_DNA"/>
</dbReference>
<gene>
    <name evidence="2" type="ORF">D7V78_06285</name>
    <name evidence="3" type="ORF">E5342_09925</name>
</gene>
<evidence type="ECO:0008006" key="6">
    <source>
        <dbReference type="Google" id="ProtNLM"/>
    </source>
</evidence>
<keyword evidence="1" id="KW-0732">Signal</keyword>
<proteinExistence type="predicted"/>
<dbReference type="EMBL" id="SRYM01000024">
    <property type="protein sequence ID" value="TGY57644.1"/>
    <property type="molecule type" value="Genomic_DNA"/>
</dbReference>